<dbReference type="PANTHER" id="PTHR30562">
    <property type="entry name" value="UVRC/OXIDOREDUCTASE"/>
    <property type="match status" value="1"/>
</dbReference>
<dbReference type="SUPFAM" id="SSF46600">
    <property type="entry name" value="C-terminal UvrC-binding domain of UvrB"/>
    <property type="match status" value="1"/>
</dbReference>
<organism evidence="3">
    <name type="scientific">marine sediment metagenome</name>
    <dbReference type="NCBI Taxonomy" id="412755"/>
    <lineage>
        <taxon>unclassified sequences</taxon>
        <taxon>metagenomes</taxon>
        <taxon>ecological metagenomes</taxon>
    </lineage>
</organism>
<name>X1JYX8_9ZZZZ</name>
<dbReference type="Pfam" id="PF22920">
    <property type="entry name" value="UvrC_RNaseH"/>
    <property type="match status" value="1"/>
</dbReference>
<dbReference type="InterPro" id="IPR036876">
    <property type="entry name" value="UVR_dom_sf"/>
</dbReference>
<gene>
    <name evidence="3" type="ORF">S03H2_69684</name>
</gene>
<dbReference type="GO" id="GO:0006974">
    <property type="term" value="P:DNA damage response"/>
    <property type="evidence" value="ECO:0007669"/>
    <property type="project" value="TreeGrafter"/>
</dbReference>
<accession>X1JYX8</accession>
<comment type="caution">
    <text evidence="3">The sequence shown here is derived from an EMBL/GenBank/DDBJ whole genome shotgun (WGS) entry which is preliminary data.</text>
</comment>
<sequence length="134" mass="15915">TVDQYEQNVKQIEMFLKGQTEELKEQIQEKMDDAAHLQNYEIAAFWRDKLQAIDNSVITQNVLLDKKENKDILSYYNDEKRKFIAMVIIHIREGKIAKKTSYSFNIKDKLIHKNDIFPSIMEQFYQDVAQNLPD</sequence>
<protein>
    <recommendedName>
        <fullName evidence="2">UVR domain-containing protein</fullName>
    </recommendedName>
</protein>
<keyword evidence="1" id="KW-0175">Coiled coil</keyword>
<dbReference type="InterPro" id="IPR050066">
    <property type="entry name" value="UvrABC_protein_C"/>
</dbReference>
<evidence type="ECO:0000259" key="2">
    <source>
        <dbReference type="PROSITE" id="PS50151"/>
    </source>
</evidence>
<dbReference type="AlphaFoldDB" id="X1JYX8"/>
<dbReference type="InterPro" id="IPR001943">
    <property type="entry name" value="UVR_dom"/>
</dbReference>
<feature type="non-terminal residue" evidence="3">
    <location>
        <position position="1"/>
    </location>
</feature>
<feature type="domain" description="UVR" evidence="2">
    <location>
        <begin position="21"/>
        <end position="56"/>
    </location>
</feature>
<feature type="coiled-coil region" evidence="1">
    <location>
        <begin position="2"/>
        <end position="40"/>
    </location>
</feature>
<dbReference type="PROSITE" id="PS50151">
    <property type="entry name" value="UVR"/>
    <property type="match status" value="1"/>
</dbReference>
<feature type="non-terminal residue" evidence="3">
    <location>
        <position position="134"/>
    </location>
</feature>
<evidence type="ECO:0000313" key="3">
    <source>
        <dbReference type="EMBL" id="GAH99372.1"/>
    </source>
</evidence>
<dbReference type="EMBL" id="BARU01046106">
    <property type="protein sequence ID" value="GAH99372.1"/>
    <property type="molecule type" value="Genomic_DNA"/>
</dbReference>
<dbReference type="PANTHER" id="PTHR30562:SF1">
    <property type="entry name" value="UVRABC SYSTEM PROTEIN C"/>
    <property type="match status" value="1"/>
</dbReference>
<proteinExistence type="predicted"/>
<reference evidence="3" key="1">
    <citation type="journal article" date="2014" name="Front. Microbiol.">
        <title>High frequency of phylogenetically diverse reductive dehalogenase-homologous genes in deep subseafloor sedimentary metagenomes.</title>
        <authorList>
            <person name="Kawai M."/>
            <person name="Futagami T."/>
            <person name="Toyoda A."/>
            <person name="Takaki Y."/>
            <person name="Nishi S."/>
            <person name="Hori S."/>
            <person name="Arai W."/>
            <person name="Tsubouchi T."/>
            <person name="Morono Y."/>
            <person name="Uchiyama I."/>
            <person name="Ito T."/>
            <person name="Fujiyama A."/>
            <person name="Inagaki F."/>
            <person name="Takami H."/>
        </authorList>
    </citation>
    <scope>NUCLEOTIDE SEQUENCE</scope>
    <source>
        <strain evidence="3">Expedition CK06-06</strain>
    </source>
</reference>
<dbReference type="Pfam" id="PF02151">
    <property type="entry name" value="UVR"/>
    <property type="match status" value="1"/>
</dbReference>
<evidence type="ECO:0000256" key="1">
    <source>
        <dbReference type="SAM" id="Coils"/>
    </source>
</evidence>
<dbReference type="GO" id="GO:0009380">
    <property type="term" value="C:excinuclease repair complex"/>
    <property type="evidence" value="ECO:0007669"/>
    <property type="project" value="TreeGrafter"/>
</dbReference>